<proteinExistence type="predicted"/>
<keyword evidence="3" id="KW-1185">Reference proteome</keyword>
<keyword evidence="1" id="KW-1133">Transmembrane helix</keyword>
<dbReference type="Proteomes" id="UP000005234">
    <property type="component" value="Chromosome"/>
</dbReference>
<evidence type="ECO:0000313" key="2">
    <source>
        <dbReference type="EMBL" id="AFC86555.1"/>
    </source>
</evidence>
<dbReference type="Pfam" id="PF12710">
    <property type="entry name" value="HAD"/>
    <property type="match status" value="1"/>
</dbReference>
<dbReference type="EMBL" id="CP003350">
    <property type="protein sequence ID" value="AFC86555.1"/>
    <property type="molecule type" value="Genomic_DNA"/>
</dbReference>
<name>H8L479_FRAAD</name>
<keyword evidence="1" id="KW-0472">Membrane</keyword>
<gene>
    <name evidence="2" type="ordered locus">Fraau_2173</name>
</gene>
<reference evidence="2" key="1">
    <citation type="submission" date="2012-02" db="EMBL/GenBank/DDBJ databases">
        <title>The complete genome of Frateuria aurantia DSM 6220.</title>
        <authorList>
            <consortium name="US DOE Joint Genome Institute (JGI-PGF)"/>
            <person name="Lucas S."/>
            <person name="Copeland A."/>
            <person name="Lapidus A."/>
            <person name="Glavina del Rio T."/>
            <person name="Dalin E."/>
            <person name="Tice H."/>
            <person name="Bruce D."/>
            <person name="Goodwin L."/>
            <person name="Pitluck S."/>
            <person name="Peters L."/>
            <person name="Ovchinnikova G."/>
            <person name="Teshima H."/>
            <person name="Kyrpides N."/>
            <person name="Mavromatis K."/>
            <person name="Ivanova N."/>
            <person name="Brettin T."/>
            <person name="Detter J.C."/>
            <person name="Han C."/>
            <person name="Larimer F."/>
            <person name="Land M."/>
            <person name="Hauser L."/>
            <person name="Markowitz V."/>
            <person name="Cheng J.-F."/>
            <person name="Hugenholtz P."/>
            <person name="Woyke T."/>
            <person name="Wu D."/>
            <person name="Brambilla E."/>
            <person name="Klenk H.-P."/>
            <person name="Eisen J.A."/>
        </authorList>
    </citation>
    <scope>NUCLEOTIDE SEQUENCE</scope>
    <source>
        <strain evidence="2">DSM 6220</strain>
    </source>
</reference>
<feature type="transmembrane region" description="Helical" evidence="1">
    <location>
        <begin position="45"/>
        <end position="65"/>
    </location>
</feature>
<accession>H8L479</accession>
<dbReference type="eggNOG" id="COG0560">
    <property type="taxonomic scope" value="Bacteria"/>
</dbReference>
<dbReference type="InterPro" id="IPR036412">
    <property type="entry name" value="HAD-like_sf"/>
</dbReference>
<dbReference type="KEGG" id="fau:Fraau_2173"/>
<evidence type="ECO:0000256" key="1">
    <source>
        <dbReference type="SAM" id="Phobius"/>
    </source>
</evidence>
<dbReference type="STRING" id="767434.Fraau_2173"/>
<sequence length="229" mass="25356">MHSEVADTPEAPGMGARIILFDFDGVLIHGDAFTLLVRHFYAKAWWRRALVIGCSPLLLLTAMFSRRRAIHGLIRFGLLGLDPEAYRRVARVFAAELVRRPGLFCREGLATLRRHQVGGDQVVVVTGCEEHLVTGILDELGLEGLQILASQLRPGWLGMTTLRHNFSALKVESLAASGIRRSAMAYTDSAYDVPMLKLADKAVVVNGTPQVCKKIEKALGRSIIRVDWR</sequence>
<dbReference type="Gene3D" id="3.40.50.1000">
    <property type="entry name" value="HAD superfamily/HAD-like"/>
    <property type="match status" value="1"/>
</dbReference>
<dbReference type="InterPro" id="IPR023214">
    <property type="entry name" value="HAD_sf"/>
</dbReference>
<dbReference type="SUPFAM" id="SSF56784">
    <property type="entry name" value="HAD-like"/>
    <property type="match status" value="1"/>
</dbReference>
<keyword evidence="1" id="KW-0812">Transmembrane</keyword>
<protein>
    <submittedName>
        <fullName evidence="2">Phosphoserine phosphatase</fullName>
    </submittedName>
</protein>
<dbReference type="HOGENOM" id="CLU_101816_0_0_6"/>
<organism evidence="2 3">
    <name type="scientific">Frateuria aurantia (strain ATCC 33424 / DSM 6220 / KCTC 2777 / LMG 1558 / NBRC 3245 / NCIMB 13370)</name>
    <name type="common">Acetobacter aurantius</name>
    <dbReference type="NCBI Taxonomy" id="767434"/>
    <lineage>
        <taxon>Bacteria</taxon>
        <taxon>Pseudomonadati</taxon>
        <taxon>Pseudomonadota</taxon>
        <taxon>Gammaproteobacteria</taxon>
        <taxon>Lysobacterales</taxon>
        <taxon>Rhodanobacteraceae</taxon>
        <taxon>Frateuria</taxon>
    </lineage>
</organism>
<dbReference type="AlphaFoldDB" id="H8L479"/>
<evidence type="ECO:0000313" key="3">
    <source>
        <dbReference type="Proteomes" id="UP000005234"/>
    </source>
</evidence>